<reference evidence="2" key="2">
    <citation type="submission" date="2015-01" db="EMBL/GenBank/DDBJ databases">
        <title>Evolutionary Origins and Diversification of the Mycorrhizal Mutualists.</title>
        <authorList>
            <consortium name="DOE Joint Genome Institute"/>
            <consortium name="Mycorrhizal Genomics Consortium"/>
            <person name="Kohler A."/>
            <person name="Kuo A."/>
            <person name="Nagy L.G."/>
            <person name="Floudas D."/>
            <person name="Copeland A."/>
            <person name="Barry K.W."/>
            <person name="Cichocki N."/>
            <person name="Veneault-Fourrey C."/>
            <person name="LaButti K."/>
            <person name="Lindquist E.A."/>
            <person name="Lipzen A."/>
            <person name="Lundell T."/>
            <person name="Morin E."/>
            <person name="Murat C."/>
            <person name="Riley R."/>
            <person name="Ohm R."/>
            <person name="Sun H."/>
            <person name="Tunlid A."/>
            <person name="Henrissat B."/>
            <person name="Grigoriev I.V."/>
            <person name="Hibbett D.S."/>
            <person name="Martin F."/>
        </authorList>
    </citation>
    <scope>NUCLEOTIDE SEQUENCE [LARGE SCALE GENOMIC DNA]</scope>
    <source>
        <strain evidence="2">441</strain>
    </source>
</reference>
<proteinExistence type="predicted"/>
<protein>
    <submittedName>
        <fullName evidence="1">Uncharacterized protein</fullName>
    </submittedName>
</protein>
<evidence type="ECO:0000313" key="2">
    <source>
        <dbReference type="Proteomes" id="UP000054018"/>
    </source>
</evidence>
<dbReference type="HOGENOM" id="CLU_2979946_0_0_1"/>
<sequence length="58" mass="6331">MSGTGTNNKSPMDMCFLGQMQFGVYQQPKNDPVTDTVDAVACQQQVHVNHKAMDVPSC</sequence>
<reference evidence="1 2" key="1">
    <citation type="submission" date="2014-04" db="EMBL/GenBank/DDBJ databases">
        <authorList>
            <consortium name="DOE Joint Genome Institute"/>
            <person name="Kuo A."/>
            <person name="Kohler A."/>
            <person name="Costa M.D."/>
            <person name="Nagy L.G."/>
            <person name="Floudas D."/>
            <person name="Copeland A."/>
            <person name="Barry K.W."/>
            <person name="Cichocki N."/>
            <person name="Veneault-Fourrey C."/>
            <person name="LaButti K."/>
            <person name="Lindquist E.A."/>
            <person name="Lipzen A."/>
            <person name="Lundell T."/>
            <person name="Morin E."/>
            <person name="Murat C."/>
            <person name="Sun H."/>
            <person name="Tunlid A."/>
            <person name="Henrissat B."/>
            <person name="Grigoriev I.V."/>
            <person name="Hibbett D.S."/>
            <person name="Martin F."/>
            <person name="Nordberg H.P."/>
            <person name="Cantor M.N."/>
            <person name="Hua S.X."/>
        </authorList>
    </citation>
    <scope>NUCLEOTIDE SEQUENCE [LARGE SCALE GENOMIC DNA]</scope>
    <source>
        <strain evidence="1 2">441</strain>
    </source>
</reference>
<keyword evidence="2" id="KW-1185">Reference proteome</keyword>
<name>A0A0C9Z8W9_9AGAM</name>
<dbReference type="EMBL" id="KN833795">
    <property type="protein sequence ID" value="KIK18862.1"/>
    <property type="molecule type" value="Genomic_DNA"/>
</dbReference>
<dbReference type="AlphaFoldDB" id="A0A0C9Z8W9"/>
<dbReference type="STRING" id="765257.A0A0C9Z8W9"/>
<dbReference type="Proteomes" id="UP000054018">
    <property type="component" value="Unassembled WGS sequence"/>
</dbReference>
<gene>
    <name evidence="1" type="ORF">PISMIDRAFT_14051</name>
</gene>
<organism evidence="1 2">
    <name type="scientific">Pisolithus microcarpus 441</name>
    <dbReference type="NCBI Taxonomy" id="765257"/>
    <lineage>
        <taxon>Eukaryota</taxon>
        <taxon>Fungi</taxon>
        <taxon>Dikarya</taxon>
        <taxon>Basidiomycota</taxon>
        <taxon>Agaricomycotina</taxon>
        <taxon>Agaricomycetes</taxon>
        <taxon>Agaricomycetidae</taxon>
        <taxon>Boletales</taxon>
        <taxon>Sclerodermatineae</taxon>
        <taxon>Pisolithaceae</taxon>
        <taxon>Pisolithus</taxon>
    </lineage>
</organism>
<evidence type="ECO:0000313" key="1">
    <source>
        <dbReference type="EMBL" id="KIK18862.1"/>
    </source>
</evidence>
<accession>A0A0C9Z8W9</accession>
<dbReference type="OrthoDB" id="3353107at2759"/>